<sequence>MEPLLVLGIKLNMIDRISNSLIFCETKEAMKTLGKEYGEVMNGLTLVYRIGDFV</sequence>
<name>A0A9W6EW32_9FLAO</name>
<comment type="caution">
    <text evidence="1">The sequence shown here is derived from an EMBL/GenBank/DDBJ whole genome shotgun (WGS) entry which is preliminary data.</text>
</comment>
<evidence type="ECO:0000313" key="1">
    <source>
        <dbReference type="EMBL" id="GLB53721.1"/>
    </source>
</evidence>
<dbReference type="EMBL" id="BRVP01000022">
    <property type="protein sequence ID" value="GLB53721.1"/>
    <property type="molecule type" value="Genomic_DNA"/>
</dbReference>
<gene>
    <name evidence="1" type="ORF">NBRC110019_27620</name>
</gene>
<dbReference type="AlphaFoldDB" id="A0A9W6EW32"/>
<proteinExistence type="predicted"/>
<dbReference type="Proteomes" id="UP001143545">
    <property type="component" value="Unassembled WGS sequence"/>
</dbReference>
<organism evidence="1 2">
    <name type="scientific">Neptunitalea chrysea</name>
    <dbReference type="NCBI Taxonomy" id="1647581"/>
    <lineage>
        <taxon>Bacteria</taxon>
        <taxon>Pseudomonadati</taxon>
        <taxon>Bacteroidota</taxon>
        <taxon>Flavobacteriia</taxon>
        <taxon>Flavobacteriales</taxon>
        <taxon>Flavobacteriaceae</taxon>
        <taxon>Neptunitalea</taxon>
    </lineage>
</organism>
<dbReference type="RefSeq" id="WP_281755885.1">
    <property type="nucleotide sequence ID" value="NZ_BRVP01000022.1"/>
</dbReference>
<protein>
    <submittedName>
        <fullName evidence="1">Uncharacterized protein</fullName>
    </submittedName>
</protein>
<evidence type="ECO:0000313" key="2">
    <source>
        <dbReference type="Proteomes" id="UP001143545"/>
    </source>
</evidence>
<keyword evidence="2" id="KW-1185">Reference proteome</keyword>
<accession>A0A9W6EW32</accession>
<reference evidence="1" key="1">
    <citation type="submission" date="2022-07" db="EMBL/GenBank/DDBJ databases">
        <title>Taxonomy of Novel Oxalotrophic and Methylotrophic Bacteria.</title>
        <authorList>
            <person name="Sahin N."/>
            <person name="Tani A."/>
        </authorList>
    </citation>
    <scope>NUCLEOTIDE SEQUENCE</scope>
    <source>
        <strain evidence="1">AM327</strain>
    </source>
</reference>